<evidence type="ECO:0000256" key="5">
    <source>
        <dbReference type="ARBA" id="ARBA00023136"/>
    </source>
</evidence>
<keyword evidence="4 6" id="KW-1133">Transmembrane helix</keyword>
<gene>
    <name evidence="8" type="ORF">C2L65_18805</name>
</gene>
<comment type="subcellular location">
    <subcellularLocation>
        <location evidence="1">Cell membrane</location>
        <topology evidence="1">Multi-pass membrane protein</topology>
    </subcellularLocation>
</comment>
<evidence type="ECO:0000256" key="4">
    <source>
        <dbReference type="ARBA" id="ARBA00022989"/>
    </source>
</evidence>
<dbReference type="Pfam" id="PF06271">
    <property type="entry name" value="RDD"/>
    <property type="match status" value="1"/>
</dbReference>
<reference evidence="8 9" key="1">
    <citation type="submission" date="2018-01" db="EMBL/GenBank/DDBJ databases">
        <title>Species boundaries and ecological features among Paraburkholderia terrae DSMZ17804T, P. hospita DSMZ17164T and P. caribensis DSMZ13236T.</title>
        <authorList>
            <person name="Pratama A.A."/>
        </authorList>
    </citation>
    <scope>NUCLEOTIDE SEQUENCE [LARGE SCALE GENOMIC DNA]</scope>
    <source>
        <strain evidence="8 9">DSM 17804</strain>
    </source>
</reference>
<keyword evidence="2" id="KW-1003">Cell membrane</keyword>
<dbReference type="OrthoDB" id="5298807at2"/>
<dbReference type="PANTHER" id="PTHR36115:SF4">
    <property type="entry name" value="MEMBRANE PROTEIN"/>
    <property type="match status" value="1"/>
</dbReference>
<protein>
    <submittedName>
        <fullName evidence="8">RDD family protein</fullName>
    </submittedName>
</protein>
<dbReference type="EMBL" id="CP026112">
    <property type="protein sequence ID" value="AUT61756.1"/>
    <property type="molecule type" value="Genomic_DNA"/>
</dbReference>
<feature type="transmembrane region" description="Helical" evidence="6">
    <location>
        <begin position="101"/>
        <end position="119"/>
    </location>
</feature>
<dbReference type="KEGG" id="pter:C2L65_18805"/>
<feature type="transmembrane region" description="Helical" evidence="6">
    <location>
        <begin position="12"/>
        <end position="31"/>
    </location>
</feature>
<organism evidence="8 9">
    <name type="scientific">Paraburkholderia terrae</name>
    <dbReference type="NCBI Taxonomy" id="311230"/>
    <lineage>
        <taxon>Bacteria</taxon>
        <taxon>Pseudomonadati</taxon>
        <taxon>Pseudomonadota</taxon>
        <taxon>Betaproteobacteria</taxon>
        <taxon>Burkholderiales</taxon>
        <taxon>Burkholderiaceae</taxon>
        <taxon>Paraburkholderia</taxon>
    </lineage>
</organism>
<accession>A0A2I8EQA9</accession>
<feature type="domain" description="RDD" evidence="7">
    <location>
        <begin position="3"/>
        <end position="132"/>
    </location>
</feature>
<evidence type="ECO:0000256" key="1">
    <source>
        <dbReference type="ARBA" id="ARBA00004651"/>
    </source>
</evidence>
<evidence type="ECO:0000256" key="2">
    <source>
        <dbReference type="ARBA" id="ARBA00022475"/>
    </source>
</evidence>
<dbReference type="GO" id="GO:0005886">
    <property type="term" value="C:plasma membrane"/>
    <property type="evidence" value="ECO:0007669"/>
    <property type="project" value="UniProtKB-SubCell"/>
</dbReference>
<dbReference type="AlphaFoldDB" id="A0A2I8EQA9"/>
<sequence length="146" mass="16259">MRYASYSRRATALTIDSIWWTAIVLLVPLGPSTEDILLAPESYAATILFWLAIGQCLPILLTGVMWAVWGTSPGKRALRLRIVDADTGRAMTVRQAGLRTLGYLLTFATCGAGFLWVLFNDRKQTLHDRMANTTVVEDEIRERVGT</sequence>
<dbReference type="PANTHER" id="PTHR36115">
    <property type="entry name" value="PROLINE-RICH ANTIGEN HOMOLOG-RELATED"/>
    <property type="match status" value="1"/>
</dbReference>
<evidence type="ECO:0000313" key="8">
    <source>
        <dbReference type="EMBL" id="AUT61756.1"/>
    </source>
</evidence>
<proteinExistence type="predicted"/>
<dbReference type="InterPro" id="IPR010432">
    <property type="entry name" value="RDD"/>
</dbReference>
<evidence type="ECO:0000256" key="6">
    <source>
        <dbReference type="SAM" id="Phobius"/>
    </source>
</evidence>
<dbReference type="Proteomes" id="UP000243502">
    <property type="component" value="Chromosome 2"/>
</dbReference>
<keyword evidence="3 6" id="KW-0812">Transmembrane</keyword>
<feature type="transmembrane region" description="Helical" evidence="6">
    <location>
        <begin position="43"/>
        <end position="69"/>
    </location>
</feature>
<name>A0A2I8EQA9_9BURK</name>
<dbReference type="RefSeq" id="WP_042304612.1">
    <property type="nucleotide sequence ID" value="NZ_CP026112.1"/>
</dbReference>
<evidence type="ECO:0000313" key="9">
    <source>
        <dbReference type="Proteomes" id="UP000243502"/>
    </source>
</evidence>
<dbReference type="InterPro" id="IPR051791">
    <property type="entry name" value="Pra-immunoreactive"/>
</dbReference>
<evidence type="ECO:0000256" key="3">
    <source>
        <dbReference type="ARBA" id="ARBA00022692"/>
    </source>
</evidence>
<evidence type="ECO:0000259" key="7">
    <source>
        <dbReference type="Pfam" id="PF06271"/>
    </source>
</evidence>
<keyword evidence="5 6" id="KW-0472">Membrane</keyword>